<gene>
    <name evidence="3" type="ORF">DC045_10970</name>
</gene>
<protein>
    <recommendedName>
        <fullName evidence="5">Secreted protein</fullName>
    </recommendedName>
</protein>
<proteinExistence type="predicted"/>
<accession>A0A349T479</accession>
<evidence type="ECO:0000256" key="1">
    <source>
        <dbReference type="SAM" id="MobiDB-lite"/>
    </source>
</evidence>
<name>A0A349T479_9GAMM</name>
<feature type="region of interest" description="Disordered" evidence="1">
    <location>
        <begin position="52"/>
        <end position="87"/>
    </location>
</feature>
<feature type="compositionally biased region" description="Polar residues" evidence="1">
    <location>
        <begin position="59"/>
        <end position="68"/>
    </location>
</feature>
<dbReference type="AlphaFoldDB" id="A0A349T479"/>
<dbReference type="EMBL" id="DNNA01000174">
    <property type="protein sequence ID" value="HBC34818.1"/>
    <property type="molecule type" value="Genomic_DNA"/>
</dbReference>
<organism evidence="3 4">
    <name type="scientific">Marinobacter adhaerens</name>
    <dbReference type="NCBI Taxonomy" id="1033846"/>
    <lineage>
        <taxon>Bacteria</taxon>
        <taxon>Pseudomonadati</taxon>
        <taxon>Pseudomonadota</taxon>
        <taxon>Gammaproteobacteria</taxon>
        <taxon>Pseudomonadales</taxon>
        <taxon>Marinobacteraceae</taxon>
        <taxon>Marinobacter</taxon>
    </lineage>
</organism>
<feature type="signal peptide" evidence="2">
    <location>
        <begin position="1"/>
        <end position="18"/>
    </location>
</feature>
<keyword evidence="2" id="KW-0732">Signal</keyword>
<evidence type="ECO:0000313" key="3">
    <source>
        <dbReference type="EMBL" id="HBC34818.1"/>
    </source>
</evidence>
<sequence length="128" mass="15089">MKDTKLALFIAAILIVLAAATREEPSASESWATTRVVPLAFAEELGADQWPPSMKNRFLNDTENQIRMSQPDRVMRDDRGPDEWLPSSGQCDYMGRFMAVMERYQLHHREPHWRDWQTKRQRCYTQFQ</sequence>
<feature type="compositionally biased region" description="Basic and acidic residues" evidence="1">
    <location>
        <begin position="73"/>
        <end position="82"/>
    </location>
</feature>
<reference evidence="3 4" key="1">
    <citation type="journal article" date="2018" name="Nat. Biotechnol.">
        <title>A standardized bacterial taxonomy based on genome phylogeny substantially revises the tree of life.</title>
        <authorList>
            <person name="Parks D.H."/>
            <person name="Chuvochina M."/>
            <person name="Waite D.W."/>
            <person name="Rinke C."/>
            <person name="Skarshewski A."/>
            <person name="Chaumeil P.A."/>
            <person name="Hugenholtz P."/>
        </authorList>
    </citation>
    <scope>NUCLEOTIDE SEQUENCE [LARGE SCALE GENOMIC DNA]</scope>
    <source>
        <strain evidence="3">UBA9380</strain>
    </source>
</reference>
<evidence type="ECO:0000313" key="4">
    <source>
        <dbReference type="Proteomes" id="UP000263489"/>
    </source>
</evidence>
<evidence type="ECO:0008006" key="5">
    <source>
        <dbReference type="Google" id="ProtNLM"/>
    </source>
</evidence>
<comment type="caution">
    <text evidence="3">The sequence shown here is derived from an EMBL/GenBank/DDBJ whole genome shotgun (WGS) entry which is preliminary data.</text>
</comment>
<evidence type="ECO:0000256" key="2">
    <source>
        <dbReference type="SAM" id="SignalP"/>
    </source>
</evidence>
<feature type="chain" id="PRO_5030064006" description="Secreted protein" evidence="2">
    <location>
        <begin position="19"/>
        <end position="128"/>
    </location>
</feature>
<dbReference type="Proteomes" id="UP000263489">
    <property type="component" value="Unassembled WGS sequence"/>
</dbReference>